<dbReference type="EMBL" id="BARS01054324">
    <property type="protein sequence ID" value="GAG47750.1"/>
    <property type="molecule type" value="Genomic_DNA"/>
</dbReference>
<accession>X0XWK4</accession>
<dbReference type="AlphaFoldDB" id="X0XWK4"/>
<gene>
    <name evidence="1" type="ORF">S01H1_80446</name>
</gene>
<protein>
    <submittedName>
        <fullName evidence="1">Uncharacterized protein</fullName>
    </submittedName>
</protein>
<evidence type="ECO:0000313" key="1">
    <source>
        <dbReference type="EMBL" id="GAG47750.1"/>
    </source>
</evidence>
<comment type="caution">
    <text evidence="1">The sequence shown here is derived from an EMBL/GenBank/DDBJ whole genome shotgun (WGS) entry which is preliminary data.</text>
</comment>
<proteinExistence type="predicted"/>
<organism evidence="1">
    <name type="scientific">marine sediment metagenome</name>
    <dbReference type="NCBI Taxonomy" id="412755"/>
    <lineage>
        <taxon>unclassified sequences</taxon>
        <taxon>metagenomes</taxon>
        <taxon>ecological metagenomes</taxon>
    </lineage>
</organism>
<feature type="non-terminal residue" evidence="1">
    <location>
        <position position="71"/>
    </location>
</feature>
<name>X0XWK4_9ZZZZ</name>
<sequence length="71" mass="7815">MLGKLECSICGAPLNRKPSSSMPVKCEFCEHMNVYQPPALAAVGATGTEIEIDTSEQDYMIFQQTSELMEN</sequence>
<reference evidence="1" key="1">
    <citation type="journal article" date="2014" name="Front. Microbiol.">
        <title>High frequency of phylogenetically diverse reductive dehalogenase-homologous genes in deep subseafloor sedimentary metagenomes.</title>
        <authorList>
            <person name="Kawai M."/>
            <person name="Futagami T."/>
            <person name="Toyoda A."/>
            <person name="Takaki Y."/>
            <person name="Nishi S."/>
            <person name="Hori S."/>
            <person name="Arai W."/>
            <person name="Tsubouchi T."/>
            <person name="Morono Y."/>
            <person name="Uchiyama I."/>
            <person name="Ito T."/>
            <person name="Fujiyama A."/>
            <person name="Inagaki F."/>
            <person name="Takami H."/>
        </authorList>
    </citation>
    <scope>NUCLEOTIDE SEQUENCE</scope>
    <source>
        <strain evidence="1">Expedition CK06-06</strain>
    </source>
</reference>